<proteinExistence type="predicted"/>
<dbReference type="AlphaFoldDB" id="C0XRK3"/>
<evidence type="ECO:0000313" key="4">
    <source>
        <dbReference type="EMBL" id="EEI17135.1"/>
    </source>
</evidence>
<feature type="compositionally biased region" description="Polar residues" evidence="1">
    <location>
        <begin position="338"/>
        <end position="349"/>
    </location>
</feature>
<accession>C0XRK3</accession>
<keyword evidence="2" id="KW-0812">Transmembrane</keyword>
<dbReference type="GO" id="GO:0080120">
    <property type="term" value="P:CAAX-box protein maturation"/>
    <property type="evidence" value="ECO:0007669"/>
    <property type="project" value="UniProtKB-ARBA"/>
</dbReference>
<keyword evidence="4" id="KW-0378">Hydrolase</keyword>
<dbReference type="GO" id="GO:0004175">
    <property type="term" value="F:endopeptidase activity"/>
    <property type="evidence" value="ECO:0007669"/>
    <property type="project" value="UniProtKB-ARBA"/>
</dbReference>
<feature type="transmembrane region" description="Helical" evidence="2">
    <location>
        <begin position="41"/>
        <end position="67"/>
    </location>
</feature>
<protein>
    <submittedName>
        <fullName evidence="4">CAAX amino terminal protease family protein</fullName>
    </submittedName>
</protein>
<dbReference type="eggNOG" id="COG1266">
    <property type="taxonomic scope" value="Bacteria"/>
</dbReference>
<dbReference type="HOGENOM" id="CLU_052492_0_1_11"/>
<comment type="caution">
    <text evidence="4">The sequence shown here is derived from an EMBL/GenBank/DDBJ whole genome shotgun (WGS) entry which is preliminary data.</text>
</comment>
<dbReference type="EMBL" id="ACHJ01000103">
    <property type="protein sequence ID" value="EEI17135.1"/>
    <property type="molecule type" value="Genomic_DNA"/>
</dbReference>
<dbReference type="GO" id="GO:0006508">
    <property type="term" value="P:proteolysis"/>
    <property type="evidence" value="ECO:0007669"/>
    <property type="project" value="UniProtKB-KW"/>
</dbReference>
<feature type="region of interest" description="Disordered" evidence="1">
    <location>
        <begin position="330"/>
        <end position="349"/>
    </location>
</feature>
<keyword evidence="5" id="KW-1185">Reference proteome</keyword>
<evidence type="ECO:0000313" key="5">
    <source>
        <dbReference type="Proteomes" id="UP000006196"/>
    </source>
</evidence>
<keyword evidence="4" id="KW-0645">Protease</keyword>
<sequence length="349" mass="37778">MERCYRVAGVTPQQARTTLAYHRVSLEPALRRRPYRRWKPALEFVISLVLFFLIQALFTAVFLLTSWGSGADMDWLYSRIIETELGANPVNIAFFYGAIGISGVGALFAAWLAGRRPRALLSVTGRIRWPIVRLSLLLIAVPPAITFVIDAIVHRGIPAPLDGAFWASIALCLLLVPLQSTAEELVFRGSLPQALGAWIRSPWVVYALSLPPFVFGHTYGASGLISVAVFAAFASLLVHRTGGLEAAIVLHTVNNMSLAYADVAGITELIDTNNRPLVSGAAYLLQYAGALVVLAMLTRYAPRTSEPPPGWFPGSGWYAGWPAVVASQAPSRPRPLASLSTARRNSTAG</sequence>
<evidence type="ECO:0000256" key="1">
    <source>
        <dbReference type="SAM" id="MobiDB-lite"/>
    </source>
</evidence>
<evidence type="ECO:0000259" key="3">
    <source>
        <dbReference type="Pfam" id="PF02517"/>
    </source>
</evidence>
<keyword evidence="2" id="KW-1133">Transmembrane helix</keyword>
<dbReference type="Pfam" id="PF02517">
    <property type="entry name" value="Rce1-like"/>
    <property type="match status" value="1"/>
</dbReference>
<name>C0XRK3_CORLD</name>
<reference evidence="4" key="1">
    <citation type="submission" date="2009-01" db="EMBL/GenBank/DDBJ databases">
        <authorList>
            <person name="Qin X."/>
            <person name="Bachman B."/>
            <person name="Battles P."/>
            <person name="Bell A."/>
            <person name="Bess C."/>
            <person name="Bickham C."/>
            <person name="Chaboub L."/>
            <person name="Chen D."/>
            <person name="Coyle M."/>
            <person name="Deiros D.R."/>
            <person name="Dinh H."/>
            <person name="Forbes L."/>
            <person name="Fowler G."/>
            <person name="Francisco L."/>
            <person name="Fu Q."/>
            <person name="Gubbala S."/>
            <person name="Hale W."/>
            <person name="Han Y."/>
            <person name="Hemphill L."/>
            <person name="Highlander S.K."/>
            <person name="Hirani K."/>
            <person name="Hogues M."/>
            <person name="Jackson L."/>
            <person name="Jakkamsetti A."/>
            <person name="Javaid M."/>
            <person name="Jiang H."/>
            <person name="Korchina V."/>
            <person name="Kovar C."/>
            <person name="Lara F."/>
            <person name="Lee S."/>
            <person name="Mata R."/>
            <person name="Mathew T."/>
            <person name="Moen C."/>
            <person name="Morales K."/>
            <person name="Munidasa M."/>
            <person name="Nazareth L."/>
            <person name="Ngo R."/>
            <person name="Nguyen L."/>
            <person name="Okwuonu G."/>
            <person name="Ongeri F."/>
            <person name="Patil S."/>
            <person name="Petrosino J."/>
            <person name="Pham C."/>
            <person name="Pham P."/>
            <person name="Pu L.-L."/>
            <person name="Puazo M."/>
            <person name="Raj R."/>
            <person name="Reid J."/>
            <person name="Rouhana J."/>
            <person name="Saada N."/>
            <person name="Shang Y."/>
            <person name="Simmons D."/>
            <person name="Thornton R."/>
            <person name="Warren J."/>
            <person name="Weissenberger G."/>
            <person name="Zhang J."/>
            <person name="Zhang L."/>
            <person name="Zhou C."/>
            <person name="Zhu D."/>
            <person name="Muzny D."/>
            <person name="Worley K."/>
            <person name="Gibbs R."/>
        </authorList>
    </citation>
    <scope>NUCLEOTIDE SEQUENCE [LARGE SCALE GENOMIC DNA]</scope>
    <source>
        <strain evidence="4">DSM 44291</strain>
    </source>
</reference>
<organism evidence="4 5">
    <name type="scientific">Corynebacterium lipophiloflavum (strain ATCC 700352 / DSM 44291 / CCUG 37336 / JCM 10383 / DMMZ 1944)</name>
    <dbReference type="NCBI Taxonomy" id="525263"/>
    <lineage>
        <taxon>Bacteria</taxon>
        <taxon>Bacillati</taxon>
        <taxon>Actinomycetota</taxon>
        <taxon>Actinomycetes</taxon>
        <taxon>Mycobacteriales</taxon>
        <taxon>Corynebacteriaceae</taxon>
        <taxon>Corynebacterium</taxon>
    </lineage>
</organism>
<evidence type="ECO:0000256" key="2">
    <source>
        <dbReference type="SAM" id="Phobius"/>
    </source>
</evidence>
<feature type="transmembrane region" description="Helical" evidence="2">
    <location>
        <begin position="93"/>
        <end position="113"/>
    </location>
</feature>
<feature type="transmembrane region" description="Helical" evidence="2">
    <location>
        <begin position="203"/>
        <end position="234"/>
    </location>
</feature>
<gene>
    <name evidence="4" type="ORF">HMPREF0298_1073</name>
</gene>
<feature type="domain" description="CAAX prenyl protease 2/Lysostaphin resistance protein A-like" evidence="3">
    <location>
        <begin position="167"/>
        <end position="256"/>
    </location>
</feature>
<dbReference type="InterPro" id="IPR003675">
    <property type="entry name" value="Rce1/LyrA-like_dom"/>
</dbReference>
<feature type="transmembrane region" description="Helical" evidence="2">
    <location>
        <begin position="134"/>
        <end position="157"/>
    </location>
</feature>
<dbReference type="Proteomes" id="UP000006196">
    <property type="component" value="Unassembled WGS sequence"/>
</dbReference>
<keyword evidence="2" id="KW-0472">Membrane</keyword>